<keyword evidence="2" id="KW-1185">Reference proteome</keyword>
<dbReference type="Proteomes" id="UP001558652">
    <property type="component" value="Unassembled WGS sequence"/>
</dbReference>
<name>A0ABD0YAI6_9HEMI</name>
<organism evidence="1 2">
    <name type="scientific">Ranatra chinensis</name>
    <dbReference type="NCBI Taxonomy" id="642074"/>
    <lineage>
        <taxon>Eukaryota</taxon>
        <taxon>Metazoa</taxon>
        <taxon>Ecdysozoa</taxon>
        <taxon>Arthropoda</taxon>
        <taxon>Hexapoda</taxon>
        <taxon>Insecta</taxon>
        <taxon>Pterygota</taxon>
        <taxon>Neoptera</taxon>
        <taxon>Paraneoptera</taxon>
        <taxon>Hemiptera</taxon>
        <taxon>Heteroptera</taxon>
        <taxon>Panheteroptera</taxon>
        <taxon>Nepomorpha</taxon>
        <taxon>Nepidae</taxon>
        <taxon>Ranatrinae</taxon>
        <taxon>Ranatra</taxon>
    </lineage>
</organism>
<proteinExistence type="predicted"/>
<gene>
    <name evidence="1" type="ORF">AAG570_000984</name>
</gene>
<evidence type="ECO:0000313" key="1">
    <source>
        <dbReference type="EMBL" id="KAL1124355.1"/>
    </source>
</evidence>
<accession>A0ABD0YAI6</accession>
<sequence>MDVRVKGEKLDQVRRDEYIDAEITEDWKSEEEAKLRIAIAKQPYNKKRKIFASRFGLEQNIDQMLCSECVALCSAEDHSGCILKRANIFLTLILLKIGLSWGEEVWSEVAT</sequence>
<protein>
    <submittedName>
        <fullName evidence="1">Uncharacterized protein</fullName>
    </submittedName>
</protein>
<evidence type="ECO:0000313" key="2">
    <source>
        <dbReference type="Proteomes" id="UP001558652"/>
    </source>
</evidence>
<reference evidence="1 2" key="1">
    <citation type="submission" date="2024-07" db="EMBL/GenBank/DDBJ databases">
        <title>Chromosome-level genome assembly of the water stick insect Ranatra chinensis (Heteroptera: Nepidae).</title>
        <authorList>
            <person name="Liu X."/>
        </authorList>
    </citation>
    <scope>NUCLEOTIDE SEQUENCE [LARGE SCALE GENOMIC DNA]</scope>
    <source>
        <strain evidence="1">Cailab_2021Rc</strain>
        <tissue evidence="1">Muscle</tissue>
    </source>
</reference>
<dbReference type="EMBL" id="JBFDAA010000010">
    <property type="protein sequence ID" value="KAL1124355.1"/>
    <property type="molecule type" value="Genomic_DNA"/>
</dbReference>
<comment type="caution">
    <text evidence="1">The sequence shown here is derived from an EMBL/GenBank/DDBJ whole genome shotgun (WGS) entry which is preliminary data.</text>
</comment>
<dbReference type="AlphaFoldDB" id="A0ABD0YAI6"/>